<feature type="compositionally biased region" description="Basic and acidic residues" evidence="6">
    <location>
        <begin position="234"/>
        <end position="244"/>
    </location>
</feature>
<dbReference type="PANTHER" id="PTHR15551">
    <property type="entry name" value="LIM DOMAIN ONLY 7"/>
    <property type="match status" value="1"/>
</dbReference>
<name>A0A8K9V6N0_ONCMY</name>
<dbReference type="SUPFAM" id="SSF47576">
    <property type="entry name" value="Calponin-homology domain, CH-domain"/>
    <property type="match status" value="1"/>
</dbReference>
<dbReference type="PANTHER" id="PTHR15551:SF4">
    <property type="entry name" value="LIM AND CALPONIN HOMOLOGY DOMAINS-CONTAINING PROTEIN 1 ISOFORM X1"/>
    <property type="match status" value="1"/>
</dbReference>
<sequence length="873" mass="98681">MASTGTEREEPHVPLDKLRHPEPAFREAQKWIEEVTGKSFGEKDFRSGLENGILLCELLCSIRPGLVQKINRLPSPIAGLDNLSVFLRGCEELGLKGSQLFNPGDLQDTSIQANLRDSECSRKLKNVLITIFWLGKASNVCPSYDGPVLNLREFEGLRSHMRTVCVCLSGSDSVRPGVRDSGYDCWDSERSQSLSPRQHTRDNSLDSLDSFGSRSQTSPSPDVIIHGNSDDGDAPNRKGDVRRDDMLARRTSAGESRTFVPFNQFLPNRNVSAYVPTARRRSRPQDGEHGRYTHTYTHTGRSISIINMHSEEEGAGLLQPLGQSRYDGMQEQYTNHQEEEEWQDDLARWKSRRRSASQDLIRKEEERKRMERMMKEEEGGHTQKKKNIKTYREIVEDKERREAELCDAYRRAGSKAEAAMVLQRYALRFTISDSTLDSLQLPRTITTDQNPDSRTPATNQNPEFRTTTTNQNLESRTITTNQNPESKTITTDQNPESRTITTDQNPNPRTSINNQNSESTTITTDQNSESTTITTDQNPESRTITTDQNLESRTISTDQNPKSRTITSDQNPESRTITTDQNPNPRTIITNQNPESRTITTQVSAVSALIGGRNCVVTTTIVTELTQTHLQPRPLDMLSNTQMESPMLNLAKRVDHWVWNPEDERRRQEKWQQEQERFLQEQYLREQDKLKGEWERAQREVDEEERRHNEEVANTLAFSISPDTHIGLYISQGPSFLPSRTFIPGGVRGRPLELSKTPASQVVDRSLSYRTASASTPKPTPSTPPSQHVCVYRCVSGKRQCSGCNQALGKGTAMNIDTLGLYFHLTCFKCGVCKVQLGDTSSGTDVRIRNGLLSCHDCYATSHADQPVFPRLT</sequence>
<dbReference type="SMART" id="SM00132">
    <property type="entry name" value="LIM"/>
    <property type="match status" value="1"/>
</dbReference>
<feature type="region of interest" description="Disordered" evidence="6">
    <location>
        <begin position="185"/>
        <end position="244"/>
    </location>
</feature>
<dbReference type="FunFam" id="1.10.418.10:FF:000038">
    <property type="entry name" value="LIM and calponin homology domains-containing protein 1"/>
    <property type="match status" value="1"/>
</dbReference>
<dbReference type="Pfam" id="PF15949">
    <property type="entry name" value="DUF4757"/>
    <property type="match status" value="1"/>
</dbReference>
<dbReference type="InterPro" id="IPR001715">
    <property type="entry name" value="CH_dom"/>
</dbReference>
<feature type="compositionally biased region" description="Polar residues" evidence="6">
    <location>
        <begin position="205"/>
        <end position="220"/>
    </location>
</feature>
<keyword evidence="2 4" id="KW-0862">Zinc</keyword>
<evidence type="ECO:0000256" key="6">
    <source>
        <dbReference type="SAM" id="MobiDB-lite"/>
    </source>
</evidence>
<dbReference type="InterPro" id="IPR036872">
    <property type="entry name" value="CH_dom_sf"/>
</dbReference>
<dbReference type="CDD" id="cd08368">
    <property type="entry name" value="LIM"/>
    <property type="match status" value="1"/>
</dbReference>
<keyword evidence="10" id="KW-1185">Reference proteome</keyword>
<dbReference type="Proteomes" id="UP000694395">
    <property type="component" value="Unassembled WGS sequence"/>
</dbReference>
<keyword evidence="1 4" id="KW-0479">Metal-binding</keyword>
<dbReference type="AlphaFoldDB" id="A0A8K9V6N0"/>
<evidence type="ECO:0000256" key="1">
    <source>
        <dbReference type="ARBA" id="ARBA00022723"/>
    </source>
</evidence>
<dbReference type="PROSITE" id="PS50021">
    <property type="entry name" value="CH"/>
    <property type="match status" value="1"/>
</dbReference>
<dbReference type="SMART" id="SM00033">
    <property type="entry name" value="CH"/>
    <property type="match status" value="1"/>
</dbReference>
<organism evidence="9 10">
    <name type="scientific">Oncorhynchus mykiss</name>
    <name type="common">Rainbow trout</name>
    <name type="synonym">Salmo gairdneri</name>
    <dbReference type="NCBI Taxonomy" id="8022"/>
    <lineage>
        <taxon>Eukaryota</taxon>
        <taxon>Metazoa</taxon>
        <taxon>Chordata</taxon>
        <taxon>Craniata</taxon>
        <taxon>Vertebrata</taxon>
        <taxon>Euteleostomi</taxon>
        <taxon>Actinopterygii</taxon>
        <taxon>Neopterygii</taxon>
        <taxon>Teleostei</taxon>
        <taxon>Protacanthopterygii</taxon>
        <taxon>Salmoniformes</taxon>
        <taxon>Salmonidae</taxon>
        <taxon>Salmoninae</taxon>
        <taxon>Oncorhynchus</taxon>
    </lineage>
</organism>
<dbReference type="GeneTree" id="ENSGT00950000183159"/>
<feature type="domain" description="Calponin-homology (CH)" evidence="7">
    <location>
        <begin position="22"/>
        <end position="139"/>
    </location>
</feature>
<dbReference type="GO" id="GO:0051496">
    <property type="term" value="P:positive regulation of stress fiber assembly"/>
    <property type="evidence" value="ECO:0007669"/>
    <property type="project" value="TreeGrafter"/>
</dbReference>
<evidence type="ECO:0000256" key="5">
    <source>
        <dbReference type="SAM" id="Coils"/>
    </source>
</evidence>
<evidence type="ECO:0008006" key="11">
    <source>
        <dbReference type="Google" id="ProtNLM"/>
    </source>
</evidence>
<evidence type="ECO:0000256" key="3">
    <source>
        <dbReference type="ARBA" id="ARBA00023038"/>
    </source>
</evidence>
<evidence type="ECO:0000259" key="7">
    <source>
        <dbReference type="PROSITE" id="PS50021"/>
    </source>
</evidence>
<reference evidence="9" key="1">
    <citation type="submission" date="2025-08" db="UniProtKB">
        <authorList>
            <consortium name="Ensembl"/>
        </authorList>
    </citation>
    <scope>IDENTIFICATION</scope>
</reference>
<evidence type="ECO:0000256" key="2">
    <source>
        <dbReference type="ARBA" id="ARBA00022833"/>
    </source>
</evidence>
<evidence type="ECO:0000313" key="9">
    <source>
        <dbReference type="Ensembl" id="ENSOMYP00000121772.1"/>
    </source>
</evidence>
<evidence type="ECO:0000259" key="8">
    <source>
        <dbReference type="PROSITE" id="PS50023"/>
    </source>
</evidence>
<dbReference type="PROSITE" id="PS50023">
    <property type="entry name" value="LIM_DOMAIN_2"/>
    <property type="match status" value="1"/>
</dbReference>
<dbReference type="Pfam" id="PF00412">
    <property type="entry name" value="LIM"/>
    <property type="match status" value="1"/>
</dbReference>
<keyword evidence="5" id="KW-0175">Coiled coil</keyword>
<feature type="domain" description="LIM zinc-binding" evidence="8">
    <location>
        <begin position="799"/>
        <end position="865"/>
    </location>
</feature>
<accession>A0A8K9V6N0</accession>
<dbReference type="Ensembl" id="ENSOMYT00000150031.1">
    <property type="protein sequence ID" value="ENSOMYP00000121772.1"/>
    <property type="gene ID" value="ENSOMYG00000074300.1"/>
</dbReference>
<dbReference type="GO" id="GO:0051893">
    <property type="term" value="P:regulation of focal adhesion assembly"/>
    <property type="evidence" value="ECO:0007669"/>
    <property type="project" value="TreeGrafter"/>
</dbReference>
<protein>
    <recommendedName>
        <fullName evidence="11">LIM and calponin homology domains-containing protein 1-like</fullName>
    </recommendedName>
</protein>
<dbReference type="InterPro" id="IPR031865">
    <property type="entry name" value="DUF4757"/>
</dbReference>
<dbReference type="GO" id="GO:0001725">
    <property type="term" value="C:stress fiber"/>
    <property type="evidence" value="ECO:0007669"/>
    <property type="project" value="TreeGrafter"/>
</dbReference>
<reference evidence="9" key="2">
    <citation type="submission" date="2025-09" db="UniProtKB">
        <authorList>
            <consortium name="Ensembl"/>
        </authorList>
    </citation>
    <scope>IDENTIFICATION</scope>
</reference>
<dbReference type="GO" id="GO:0046872">
    <property type="term" value="F:metal ion binding"/>
    <property type="evidence" value="ECO:0007669"/>
    <property type="project" value="UniProtKB-KW"/>
</dbReference>
<keyword evidence="3 4" id="KW-0440">LIM domain</keyword>
<dbReference type="Pfam" id="PF00307">
    <property type="entry name" value="CH"/>
    <property type="match status" value="1"/>
</dbReference>
<proteinExistence type="predicted"/>
<feature type="coiled-coil region" evidence="5">
    <location>
        <begin position="680"/>
        <end position="714"/>
    </location>
</feature>
<dbReference type="GO" id="GO:0032034">
    <property type="term" value="F:myosin II head/neck binding"/>
    <property type="evidence" value="ECO:0007669"/>
    <property type="project" value="TreeGrafter"/>
</dbReference>
<feature type="coiled-coil region" evidence="5">
    <location>
        <begin position="346"/>
        <end position="380"/>
    </location>
</feature>
<dbReference type="PROSITE" id="PS00478">
    <property type="entry name" value="LIM_DOMAIN_1"/>
    <property type="match status" value="1"/>
</dbReference>
<dbReference type="Gene3D" id="2.10.110.10">
    <property type="entry name" value="Cysteine Rich Protein"/>
    <property type="match status" value="1"/>
</dbReference>
<dbReference type="InterPro" id="IPR001781">
    <property type="entry name" value="Znf_LIM"/>
</dbReference>
<feature type="region of interest" description="Disordered" evidence="6">
    <location>
        <begin position="442"/>
        <end position="588"/>
    </location>
</feature>
<evidence type="ECO:0000313" key="10">
    <source>
        <dbReference type="Proteomes" id="UP000694395"/>
    </source>
</evidence>
<evidence type="ECO:0000256" key="4">
    <source>
        <dbReference type="PROSITE-ProRule" id="PRU00125"/>
    </source>
</evidence>
<dbReference type="Gene3D" id="1.10.418.10">
    <property type="entry name" value="Calponin-like domain"/>
    <property type="match status" value="1"/>
</dbReference>